<dbReference type="RefSeq" id="XP_033463407.1">
    <property type="nucleotide sequence ID" value="XM_033598918.1"/>
</dbReference>
<dbReference type="Proteomes" id="UP000504637">
    <property type="component" value="Unplaced"/>
</dbReference>
<protein>
    <submittedName>
        <fullName evidence="2">Uncharacterized protein</fullName>
    </submittedName>
</protein>
<evidence type="ECO:0000313" key="1">
    <source>
        <dbReference type="Proteomes" id="UP000504637"/>
    </source>
</evidence>
<organism evidence="2">
    <name type="scientific">Dissoconium aciculare CBS 342.82</name>
    <dbReference type="NCBI Taxonomy" id="1314786"/>
    <lineage>
        <taxon>Eukaryota</taxon>
        <taxon>Fungi</taxon>
        <taxon>Dikarya</taxon>
        <taxon>Ascomycota</taxon>
        <taxon>Pezizomycotina</taxon>
        <taxon>Dothideomycetes</taxon>
        <taxon>Dothideomycetidae</taxon>
        <taxon>Mycosphaerellales</taxon>
        <taxon>Dissoconiaceae</taxon>
        <taxon>Dissoconium</taxon>
    </lineage>
</organism>
<dbReference type="AlphaFoldDB" id="A0A6J3MED2"/>
<proteinExistence type="predicted"/>
<reference evidence="2" key="1">
    <citation type="submission" date="2020-01" db="EMBL/GenBank/DDBJ databases">
        <authorList>
            <consortium name="DOE Joint Genome Institute"/>
            <person name="Haridas S."/>
            <person name="Albert R."/>
            <person name="Binder M."/>
            <person name="Bloem J."/>
            <person name="Labutti K."/>
            <person name="Salamov A."/>
            <person name="Andreopoulos B."/>
            <person name="Baker S.E."/>
            <person name="Barry K."/>
            <person name="Bills G."/>
            <person name="Bluhm B.H."/>
            <person name="Cannon C."/>
            <person name="Castanera R."/>
            <person name="Culley D.E."/>
            <person name="Daum C."/>
            <person name="Ezra D."/>
            <person name="Gonzalez J.B."/>
            <person name="Henrissat B."/>
            <person name="Kuo A."/>
            <person name="Liang C."/>
            <person name="Lipzen A."/>
            <person name="Lutzoni F."/>
            <person name="Magnuson J."/>
            <person name="Mondo S."/>
            <person name="Nolan M."/>
            <person name="Ohm R."/>
            <person name="Pangilinan J."/>
            <person name="Park H.-J."/>
            <person name="Ramirez L."/>
            <person name="Alfaro M."/>
            <person name="Sun H."/>
            <person name="Tritt A."/>
            <person name="Yoshinaga Y."/>
            <person name="Zwiers L.-H."/>
            <person name="Turgeon B.G."/>
            <person name="Goodwin S.B."/>
            <person name="Spatafora J.W."/>
            <person name="Crous P.W."/>
            <person name="Grigoriev I.V."/>
        </authorList>
    </citation>
    <scope>NUCLEOTIDE SEQUENCE</scope>
    <source>
        <strain evidence="2">CBS 342.82</strain>
    </source>
</reference>
<name>A0A6J3MED2_9PEZI</name>
<dbReference type="GeneID" id="54356717"/>
<accession>A0A6J3MED2</accession>
<keyword evidence="1" id="KW-1185">Reference proteome</keyword>
<sequence>MSQSNIRFVPDLNFHYLVQNTNSGYLGTTASSLTQNNVIPVVFGGNDVWSFSPYGSSDGPSYFMRSRIYPQLCLTLDSSNYPILDQCRNAVFWSSSYVRGTDGADDGYTLTTSRSGKVLYLGKDSARNVRAFESGVSIKYLWQFTVTSLKVDLLAAVSRCFQSIAGRLRIRV</sequence>
<reference evidence="2" key="2">
    <citation type="submission" date="2020-04" db="EMBL/GenBank/DDBJ databases">
        <authorList>
            <consortium name="NCBI Genome Project"/>
        </authorList>
    </citation>
    <scope>NUCLEOTIDE SEQUENCE</scope>
    <source>
        <strain evidence="2">CBS 342.82</strain>
    </source>
</reference>
<evidence type="ECO:0000313" key="2">
    <source>
        <dbReference type="RefSeq" id="XP_033463407.1"/>
    </source>
</evidence>
<reference evidence="2" key="3">
    <citation type="submission" date="2025-08" db="UniProtKB">
        <authorList>
            <consortium name="RefSeq"/>
        </authorList>
    </citation>
    <scope>IDENTIFICATION</scope>
    <source>
        <strain evidence="2">CBS 342.82</strain>
    </source>
</reference>
<gene>
    <name evidence="2" type="ORF">K489DRAFT_113926</name>
</gene>